<dbReference type="EMBL" id="CAXKWB010008827">
    <property type="protein sequence ID" value="CAL4092637.1"/>
    <property type="molecule type" value="Genomic_DNA"/>
</dbReference>
<protein>
    <submittedName>
        <fullName evidence="2">Uncharacterized protein</fullName>
    </submittedName>
</protein>
<feature type="compositionally biased region" description="Basic and acidic residues" evidence="1">
    <location>
        <begin position="583"/>
        <end position="598"/>
    </location>
</feature>
<feature type="region of interest" description="Disordered" evidence="1">
    <location>
        <begin position="315"/>
        <end position="335"/>
    </location>
</feature>
<feature type="region of interest" description="Disordered" evidence="1">
    <location>
        <begin position="27"/>
        <end position="75"/>
    </location>
</feature>
<reference evidence="2 3" key="1">
    <citation type="submission" date="2024-05" db="EMBL/GenBank/DDBJ databases">
        <authorList>
            <person name="Wallberg A."/>
        </authorList>
    </citation>
    <scope>NUCLEOTIDE SEQUENCE [LARGE SCALE GENOMIC DNA]</scope>
</reference>
<evidence type="ECO:0000313" key="2">
    <source>
        <dbReference type="EMBL" id="CAL4092637.1"/>
    </source>
</evidence>
<feature type="compositionally biased region" description="Low complexity" evidence="1">
    <location>
        <begin position="494"/>
        <end position="508"/>
    </location>
</feature>
<accession>A0AAV2QMP0</accession>
<feature type="compositionally biased region" description="Low complexity" evidence="1">
    <location>
        <begin position="467"/>
        <end position="478"/>
    </location>
</feature>
<name>A0AAV2QMP0_MEGNR</name>
<comment type="caution">
    <text evidence="2">The sequence shown here is derived from an EMBL/GenBank/DDBJ whole genome shotgun (WGS) entry which is preliminary data.</text>
</comment>
<dbReference type="AlphaFoldDB" id="A0AAV2QMP0"/>
<feature type="compositionally biased region" description="Pro residues" evidence="1">
    <location>
        <begin position="385"/>
        <end position="394"/>
    </location>
</feature>
<sequence>MTGSVVTSTLDYQDFLPFSTLHLMDMDDLNTPSRPTQGEPYSPDSQRRVYHRVQEIYRPGSEQGSPYSPDVQGSVDHRGQEVYRPVSHGASSWGAASPDAAMTPTFSLYESPGLPTASPRPTPTPGGAHGKPRDDEHPPVTTAATATPAVTTQQTEFSFQELFFSTAGFDSEELDLHLTAYTTDPVSPQYSLGPSDSTQYTGITTSGTTSLQYTGALTSSYTGALPPTATQFPLDLPPNTQNVVQTTLPPQLSELSPMSSGLPTVPTTSPDRYREIAIPTVQISGVMAPSTNNPRSLLPPTSEYCSTMPSVSHYSSMSGGQQIPSSGSWSSGGQWSAPPIPKTTMTNTMRVPKDVYPTYVLQSTTVPSSWMPQPPPLDTRLSPPVLDPPHPPHISPRLSPSSLEVSGLLPHNVPSVVPGRRRSVSRSPLSPSSLSPPVSVPIPSPSVDIQQTHHLPRSPLARSPLARLSPGRTSSPSSPLGPPSPRRRRRRQDSGTSSVGSRGVSEGVLNVSGVGMHGRHLVVSSPTTSVGASNYRAIQSLGSVESVGTVGTSGSDQVSLETPHCSPAHRTSPTTVQGPHQVIHKDAHDEGHDEERNKSSQICVPP</sequence>
<feature type="non-terminal residue" evidence="2">
    <location>
        <position position="606"/>
    </location>
</feature>
<evidence type="ECO:0000313" key="3">
    <source>
        <dbReference type="Proteomes" id="UP001497623"/>
    </source>
</evidence>
<feature type="compositionally biased region" description="Polar residues" evidence="1">
    <location>
        <begin position="569"/>
        <end position="578"/>
    </location>
</feature>
<gene>
    <name evidence="2" type="ORF">MNOR_LOCUS14627</name>
</gene>
<feature type="region of interest" description="Disordered" evidence="1">
    <location>
        <begin position="251"/>
        <end position="270"/>
    </location>
</feature>
<feature type="region of interest" description="Disordered" evidence="1">
    <location>
        <begin position="104"/>
        <end position="141"/>
    </location>
</feature>
<organism evidence="2 3">
    <name type="scientific">Meganyctiphanes norvegica</name>
    <name type="common">Northern krill</name>
    <name type="synonym">Thysanopoda norvegica</name>
    <dbReference type="NCBI Taxonomy" id="48144"/>
    <lineage>
        <taxon>Eukaryota</taxon>
        <taxon>Metazoa</taxon>
        <taxon>Ecdysozoa</taxon>
        <taxon>Arthropoda</taxon>
        <taxon>Crustacea</taxon>
        <taxon>Multicrustacea</taxon>
        <taxon>Malacostraca</taxon>
        <taxon>Eumalacostraca</taxon>
        <taxon>Eucarida</taxon>
        <taxon>Euphausiacea</taxon>
        <taxon>Euphausiidae</taxon>
        <taxon>Meganyctiphanes</taxon>
    </lineage>
</organism>
<keyword evidence="3" id="KW-1185">Reference proteome</keyword>
<feature type="region of interest" description="Disordered" evidence="1">
    <location>
        <begin position="548"/>
        <end position="606"/>
    </location>
</feature>
<feature type="compositionally biased region" description="Low complexity" evidence="1">
    <location>
        <begin position="425"/>
        <end position="437"/>
    </location>
</feature>
<dbReference type="Proteomes" id="UP001497623">
    <property type="component" value="Unassembled WGS sequence"/>
</dbReference>
<proteinExistence type="predicted"/>
<feature type="compositionally biased region" description="Polar residues" evidence="1">
    <location>
        <begin position="549"/>
        <end position="560"/>
    </location>
</feature>
<evidence type="ECO:0000256" key="1">
    <source>
        <dbReference type="SAM" id="MobiDB-lite"/>
    </source>
</evidence>
<feature type="region of interest" description="Disordered" evidence="1">
    <location>
        <begin position="365"/>
        <end position="509"/>
    </location>
</feature>